<dbReference type="AlphaFoldDB" id="A0A813DEF8"/>
<dbReference type="OrthoDB" id="441812at2759"/>
<feature type="compositionally biased region" description="Low complexity" evidence="1">
    <location>
        <begin position="254"/>
        <end position="279"/>
    </location>
</feature>
<evidence type="ECO:0000256" key="1">
    <source>
        <dbReference type="SAM" id="MobiDB-lite"/>
    </source>
</evidence>
<sequence length="477" mass="50174">MGETAAPVPTDSACCDRAPLHDGLGDEAGERDFAASLQVFLDTVLAEAHLERRSDEHCGTGLFATRDLPHGVLIKVPRRFVLDATSAAKTLVGCQLVSGFTSEEVLLAVLAEARKPESLSAFRPYVAILPDAAPDPGSWPEAAKALLVGTDLGTALQDAELELVALHARLAFAAPSAALELSHLRWARGMLLSRRFPEFKLVEAVEAVSEADEAEVGVWGELGALVPVIDFMNHHRAAVTSLKVSEASSEDVSESAVAQPPTTTTTTTATTTTASTTTTITTTARTTTTTTATAGQHIVVCNSSPRLAGEEVFNNYGTGKSNEELLAMYGFAEAENPADAVSLLLCGEGEQPEVFRLGRQGLSLELWSTLLGTERAEDQAGADDDVREEKAAAALRTALVGKLAALAEGDALLVTGDSVARNILISVGHYRAGLRQVLEAALAELDALTAGSEADSDEDEEAEEETAEEDEAILRSG</sequence>
<feature type="compositionally biased region" description="Acidic residues" evidence="1">
    <location>
        <begin position="454"/>
        <end position="471"/>
    </location>
</feature>
<feature type="region of interest" description="Disordered" evidence="1">
    <location>
        <begin position="449"/>
        <end position="477"/>
    </location>
</feature>
<proteinExistence type="predicted"/>
<organism evidence="2 3">
    <name type="scientific">Polarella glacialis</name>
    <name type="common">Dinoflagellate</name>
    <dbReference type="NCBI Taxonomy" id="89957"/>
    <lineage>
        <taxon>Eukaryota</taxon>
        <taxon>Sar</taxon>
        <taxon>Alveolata</taxon>
        <taxon>Dinophyceae</taxon>
        <taxon>Suessiales</taxon>
        <taxon>Suessiaceae</taxon>
        <taxon>Polarella</taxon>
    </lineage>
</organism>
<dbReference type="EMBL" id="CAJNNV010002435">
    <property type="protein sequence ID" value="CAE8587184.1"/>
    <property type="molecule type" value="Genomic_DNA"/>
</dbReference>
<name>A0A813DEF8_POLGL</name>
<feature type="region of interest" description="Disordered" evidence="1">
    <location>
        <begin position="249"/>
        <end position="279"/>
    </location>
</feature>
<accession>A0A813DEF8</accession>
<dbReference type="Gene3D" id="3.90.1410.10">
    <property type="entry name" value="set domain protein methyltransferase, domain 1"/>
    <property type="match status" value="1"/>
</dbReference>
<dbReference type="PANTHER" id="PTHR13271:SF151">
    <property type="entry name" value="SET DOMAIN-CONTAINING PROTEIN 4"/>
    <property type="match status" value="1"/>
</dbReference>
<evidence type="ECO:0000313" key="2">
    <source>
        <dbReference type="EMBL" id="CAE8587184.1"/>
    </source>
</evidence>
<reference evidence="2" key="1">
    <citation type="submission" date="2021-02" db="EMBL/GenBank/DDBJ databases">
        <authorList>
            <person name="Dougan E. K."/>
            <person name="Rhodes N."/>
            <person name="Thang M."/>
            <person name="Chan C."/>
        </authorList>
    </citation>
    <scope>NUCLEOTIDE SEQUENCE</scope>
</reference>
<dbReference type="PANTHER" id="PTHR13271">
    <property type="entry name" value="UNCHARACTERIZED PUTATIVE METHYLTRANSFERASE"/>
    <property type="match status" value="1"/>
</dbReference>
<protein>
    <recommendedName>
        <fullName evidence="4">SET domain-containing protein</fullName>
    </recommendedName>
</protein>
<dbReference type="InterPro" id="IPR050600">
    <property type="entry name" value="SETD3_SETD6_MTase"/>
</dbReference>
<evidence type="ECO:0008006" key="4">
    <source>
        <dbReference type="Google" id="ProtNLM"/>
    </source>
</evidence>
<evidence type="ECO:0000313" key="3">
    <source>
        <dbReference type="Proteomes" id="UP000654075"/>
    </source>
</evidence>
<gene>
    <name evidence="2" type="ORF">PGLA1383_LOCUS6026</name>
</gene>
<dbReference type="SUPFAM" id="SSF82199">
    <property type="entry name" value="SET domain"/>
    <property type="match status" value="1"/>
</dbReference>
<keyword evidence="3" id="KW-1185">Reference proteome</keyword>
<dbReference type="GO" id="GO:0016279">
    <property type="term" value="F:protein-lysine N-methyltransferase activity"/>
    <property type="evidence" value="ECO:0007669"/>
    <property type="project" value="TreeGrafter"/>
</dbReference>
<dbReference type="OMA" id="ESCGHRE"/>
<dbReference type="CDD" id="cd10527">
    <property type="entry name" value="SET_LSMT"/>
    <property type="match status" value="1"/>
</dbReference>
<dbReference type="InterPro" id="IPR046341">
    <property type="entry name" value="SET_dom_sf"/>
</dbReference>
<comment type="caution">
    <text evidence="2">The sequence shown here is derived from an EMBL/GenBank/DDBJ whole genome shotgun (WGS) entry which is preliminary data.</text>
</comment>
<dbReference type="Proteomes" id="UP000654075">
    <property type="component" value="Unassembled WGS sequence"/>
</dbReference>